<reference evidence="1 2" key="1">
    <citation type="journal article" date="2019" name="Commun. Biol.">
        <title>The bagworm genome reveals a unique fibroin gene that provides high tensile strength.</title>
        <authorList>
            <person name="Kono N."/>
            <person name="Nakamura H."/>
            <person name="Ohtoshi R."/>
            <person name="Tomita M."/>
            <person name="Numata K."/>
            <person name="Arakawa K."/>
        </authorList>
    </citation>
    <scope>NUCLEOTIDE SEQUENCE [LARGE SCALE GENOMIC DNA]</scope>
</reference>
<comment type="caution">
    <text evidence="1">The sequence shown here is derived from an EMBL/GenBank/DDBJ whole genome shotgun (WGS) entry which is preliminary data.</text>
</comment>
<gene>
    <name evidence="1" type="ORF">EVAR_30328_1</name>
</gene>
<dbReference type="GO" id="GO:0003676">
    <property type="term" value="F:nucleic acid binding"/>
    <property type="evidence" value="ECO:0007669"/>
    <property type="project" value="InterPro"/>
</dbReference>
<dbReference type="AlphaFoldDB" id="A0A4C1WBT4"/>
<dbReference type="Proteomes" id="UP000299102">
    <property type="component" value="Unassembled WGS sequence"/>
</dbReference>
<proteinExistence type="predicted"/>
<protein>
    <submittedName>
        <fullName evidence="1">Uncharacterized protein</fullName>
    </submittedName>
</protein>
<dbReference type="OrthoDB" id="6433213at2759"/>
<organism evidence="1 2">
    <name type="scientific">Eumeta variegata</name>
    <name type="common">Bagworm moth</name>
    <name type="synonym">Eumeta japonica</name>
    <dbReference type="NCBI Taxonomy" id="151549"/>
    <lineage>
        <taxon>Eukaryota</taxon>
        <taxon>Metazoa</taxon>
        <taxon>Ecdysozoa</taxon>
        <taxon>Arthropoda</taxon>
        <taxon>Hexapoda</taxon>
        <taxon>Insecta</taxon>
        <taxon>Pterygota</taxon>
        <taxon>Neoptera</taxon>
        <taxon>Endopterygota</taxon>
        <taxon>Lepidoptera</taxon>
        <taxon>Glossata</taxon>
        <taxon>Ditrysia</taxon>
        <taxon>Tineoidea</taxon>
        <taxon>Psychidae</taxon>
        <taxon>Oiketicinae</taxon>
        <taxon>Eumeta</taxon>
    </lineage>
</organism>
<keyword evidence="2" id="KW-1185">Reference proteome</keyword>
<name>A0A4C1WBT4_EUMVA</name>
<dbReference type="InterPro" id="IPR036397">
    <property type="entry name" value="RNaseH_sf"/>
</dbReference>
<sequence>MYWRLPSHLLEFLTAILDEASRGIFGRLFSPSVGAMVAVVSAALLLQLLSGWGDVGYPSHRPILCVWAISPRNSVLWPSASVRWRESVGTCFGVSGPSTSYPLGSVSSTRLITGDEKWITDDKNVRKKSWSKGKQASQNIAKPVLTRNKLMLRVSCDWKGIINCTTHTVFHSPNNRDLLQKREWGELGAASGCCHRYIEVRDGRLAYTRGYITTHDSAVVKLVTEASQWRKIGGGKGGKGRGALNLRTVSFAGNSER</sequence>
<dbReference type="EMBL" id="BGZK01000505">
    <property type="protein sequence ID" value="GBP47614.1"/>
    <property type="molecule type" value="Genomic_DNA"/>
</dbReference>
<dbReference type="Gene3D" id="3.30.420.10">
    <property type="entry name" value="Ribonuclease H-like superfamily/Ribonuclease H"/>
    <property type="match status" value="1"/>
</dbReference>
<evidence type="ECO:0000313" key="2">
    <source>
        <dbReference type="Proteomes" id="UP000299102"/>
    </source>
</evidence>
<accession>A0A4C1WBT4</accession>
<evidence type="ECO:0000313" key="1">
    <source>
        <dbReference type="EMBL" id="GBP47614.1"/>
    </source>
</evidence>